<sequence>MSSRILPCAALLLIFITAVLCEHLMDLSNNANDGIALARFEGFEEQPSILRHPSINSNFNPAQVRSKDGEKDKAFLSTLRRHKRKSRQYGSTDIFGRGHRVRPTPAEPVPLSM</sequence>
<evidence type="ECO:0000256" key="1">
    <source>
        <dbReference type="SAM" id="MobiDB-lite"/>
    </source>
</evidence>
<feature type="compositionally biased region" description="Basic and acidic residues" evidence="1">
    <location>
        <begin position="65"/>
        <end position="74"/>
    </location>
</feature>
<gene>
    <name evidence="3" type="ORF">ODALV1_LOCUS15723</name>
</gene>
<keyword evidence="2" id="KW-0732">Signal</keyword>
<feature type="compositionally biased region" description="Polar residues" evidence="1">
    <location>
        <begin position="54"/>
        <end position="63"/>
    </location>
</feature>
<name>A0ABP1QVR6_9HEXA</name>
<accession>A0ABP1QVR6</accession>
<evidence type="ECO:0000256" key="2">
    <source>
        <dbReference type="SAM" id="SignalP"/>
    </source>
</evidence>
<keyword evidence="4" id="KW-1185">Reference proteome</keyword>
<proteinExistence type="predicted"/>
<protein>
    <submittedName>
        <fullName evidence="3">Uncharacterized protein</fullName>
    </submittedName>
</protein>
<dbReference type="Proteomes" id="UP001642540">
    <property type="component" value="Unassembled WGS sequence"/>
</dbReference>
<organism evidence="3 4">
    <name type="scientific">Orchesella dallaii</name>
    <dbReference type="NCBI Taxonomy" id="48710"/>
    <lineage>
        <taxon>Eukaryota</taxon>
        <taxon>Metazoa</taxon>
        <taxon>Ecdysozoa</taxon>
        <taxon>Arthropoda</taxon>
        <taxon>Hexapoda</taxon>
        <taxon>Collembola</taxon>
        <taxon>Entomobryomorpha</taxon>
        <taxon>Entomobryoidea</taxon>
        <taxon>Orchesellidae</taxon>
        <taxon>Orchesellinae</taxon>
        <taxon>Orchesella</taxon>
    </lineage>
</organism>
<dbReference type="EMBL" id="CAXLJM020000048">
    <property type="protein sequence ID" value="CAL8112609.1"/>
    <property type="molecule type" value="Genomic_DNA"/>
</dbReference>
<evidence type="ECO:0000313" key="4">
    <source>
        <dbReference type="Proteomes" id="UP001642540"/>
    </source>
</evidence>
<reference evidence="3 4" key="1">
    <citation type="submission" date="2024-08" db="EMBL/GenBank/DDBJ databases">
        <authorList>
            <person name="Cucini C."/>
            <person name="Frati F."/>
        </authorList>
    </citation>
    <scope>NUCLEOTIDE SEQUENCE [LARGE SCALE GENOMIC DNA]</scope>
</reference>
<feature type="chain" id="PRO_5045039007" evidence="2">
    <location>
        <begin position="22"/>
        <end position="113"/>
    </location>
</feature>
<feature type="signal peptide" evidence="2">
    <location>
        <begin position="1"/>
        <end position="21"/>
    </location>
</feature>
<comment type="caution">
    <text evidence="3">The sequence shown here is derived from an EMBL/GenBank/DDBJ whole genome shotgun (WGS) entry which is preliminary data.</text>
</comment>
<evidence type="ECO:0000313" key="3">
    <source>
        <dbReference type="EMBL" id="CAL8112609.1"/>
    </source>
</evidence>
<feature type="region of interest" description="Disordered" evidence="1">
    <location>
        <begin position="51"/>
        <end position="113"/>
    </location>
</feature>